<keyword evidence="5" id="KW-1185">Reference proteome</keyword>
<organism evidence="4 5">
    <name type="scientific">Arthrobacter cavernae</name>
    <dbReference type="NCBI Taxonomy" id="2817681"/>
    <lineage>
        <taxon>Bacteria</taxon>
        <taxon>Bacillati</taxon>
        <taxon>Actinomycetota</taxon>
        <taxon>Actinomycetes</taxon>
        <taxon>Micrococcales</taxon>
        <taxon>Micrococcaceae</taxon>
        <taxon>Arthrobacter</taxon>
    </lineage>
</organism>
<keyword evidence="2" id="KW-1133">Transmembrane helix</keyword>
<evidence type="ECO:0000256" key="1">
    <source>
        <dbReference type="SAM" id="MobiDB-lite"/>
    </source>
</evidence>
<dbReference type="InterPro" id="IPR025241">
    <property type="entry name" value="DUF4190"/>
</dbReference>
<evidence type="ECO:0000313" key="4">
    <source>
        <dbReference type="EMBL" id="MBO1268033.1"/>
    </source>
</evidence>
<evidence type="ECO:0000256" key="2">
    <source>
        <dbReference type="SAM" id="Phobius"/>
    </source>
</evidence>
<proteinExistence type="predicted"/>
<dbReference type="EMBL" id="JAFNLL010000015">
    <property type="protein sequence ID" value="MBO1268033.1"/>
    <property type="molecule type" value="Genomic_DNA"/>
</dbReference>
<feature type="region of interest" description="Disordered" evidence="1">
    <location>
        <begin position="1"/>
        <end position="101"/>
    </location>
</feature>
<dbReference type="AlphaFoldDB" id="A0A939KM87"/>
<keyword evidence="2" id="KW-0812">Transmembrane</keyword>
<feature type="compositionally biased region" description="Low complexity" evidence="1">
    <location>
        <begin position="52"/>
        <end position="84"/>
    </location>
</feature>
<comment type="caution">
    <text evidence="4">The sequence shown here is derived from an EMBL/GenBank/DDBJ whole genome shotgun (WGS) entry which is preliminary data.</text>
</comment>
<protein>
    <submittedName>
        <fullName evidence="4">DUF4190 domain-containing protein</fullName>
    </submittedName>
</protein>
<feature type="transmembrane region" description="Helical" evidence="2">
    <location>
        <begin position="163"/>
        <end position="190"/>
    </location>
</feature>
<feature type="compositionally biased region" description="Polar residues" evidence="1">
    <location>
        <begin position="90"/>
        <end position="101"/>
    </location>
</feature>
<accession>A0A939KM87</accession>
<name>A0A939KM87_9MICC</name>
<feature type="compositionally biased region" description="Pro residues" evidence="1">
    <location>
        <begin position="20"/>
        <end position="51"/>
    </location>
</feature>
<sequence length="200" mass="21094">MSDQPAKGNDDAPKGYEPPSYIPPAETPLPPPAPPVFGEPVPPAFESPAQPPYGQDPYGQQPPYVQPAPYGQQPPAFQSPAQSPYGQVPYGQSQFGQTQYGQPGSPYGQPAYYGVPAEPKGLSIAAMICGIVGLVTGGFLILPQIAAVILGHIGMKKEPAGRGFALTGLITGYIGILFGLLWLIFLIIGLSMASQYNFTY</sequence>
<feature type="domain" description="DUF4190" evidence="3">
    <location>
        <begin position="122"/>
        <end position="181"/>
    </location>
</feature>
<evidence type="ECO:0000313" key="5">
    <source>
        <dbReference type="Proteomes" id="UP000664164"/>
    </source>
</evidence>
<evidence type="ECO:0000259" key="3">
    <source>
        <dbReference type="Pfam" id="PF13828"/>
    </source>
</evidence>
<reference evidence="4" key="1">
    <citation type="submission" date="2021-03" db="EMBL/GenBank/DDBJ databases">
        <title>A new species, PO-11, isolated from a karst cave deposit.</title>
        <authorList>
            <person name="Zhaoxiaoyong W."/>
        </authorList>
    </citation>
    <scope>NUCLEOTIDE SEQUENCE</scope>
    <source>
        <strain evidence="4">PO-11</strain>
    </source>
</reference>
<keyword evidence="2" id="KW-0472">Membrane</keyword>
<dbReference type="RefSeq" id="WP_207615830.1">
    <property type="nucleotide sequence ID" value="NZ_JAFNLL010000015.1"/>
</dbReference>
<gene>
    <name evidence="4" type="ORF">J1902_08620</name>
</gene>
<dbReference type="Proteomes" id="UP000664164">
    <property type="component" value="Unassembled WGS sequence"/>
</dbReference>
<feature type="transmembrane region" description="Helical" evidence="2">
    <location>
        <begin position="124"/>
        <end position="151"/>
    </location>
</feature>
<dbReference type="Pfam" id="PF13828">
    <property type="entry name" value="DUF4190"/>
    <property type="match status" value="1"/>
</dbReference>